<accession>A0ABW0AHF1</accession>
<keyword evidence="3" id="KW-1185">Reference proteome</keyword>
<dbReference type="InterPro" id="IPR009061">
    <property type="entry name" value="DNA-bd_dom_put_sf"/>
</dbReference>
<evidence type="ECO:0000256" key="1">
    <source>
        <dbReference type="SAM" id="MobiDB-lite"/>
    </source>
</evidence>
<proteinExistence type="predicted"/>
<name>A0ABW0AHF1_9ACTN</name>
<reference evidence="3" key="1">
    <citation type="journal article" date="2019" name="Int. J. Syst. Evol. Microbiol.">
        <title>The Global Catalogue of Microorganisms (GCM) 10K type strain sequencing project: providing services to taxonomists for standard genome sequencing and annotation.</title>
        <authorList>
            <consortium name="The Broad Institute Genomics Platform"/>
            <consortium name="The Broad Institute Genome Sequencing Center for Infectious Disease"/>
            <person name="Wu L."/>
            <person name="Ma J."/>
        </authorList>
    </citation>
    <scope>NUCLEOTIDE SEQUENCE [LARGE SCALE GENOMIC DNA]</scope>
    <source>
        <strain evidence="3">PCU 266</strain>
    </source>
</reference>
<gene>
    <name evidence="2" type="ORF">ACFPRH_10025</name>
</gene>
<dbReference type="RefSeq" id="WP_344477822.1">
    <property type="nucleotide sequence ID" value="NZ_BAAASB010000008.1"/>
</dbReference>
<feature type="compositionally biased region" description="Low complexity" evidence="1">
    <location>
        <begin position="1"/>
        <end position="19"/>
    </location>
</feature>
<dbReference type="Gene3D" id="1.10.10.10">
    <property type="entry name" value="Winged helix-like DNA-binding domain superfamily/Winged helix DNA-binding domain"/>
    <property type="match status" value="1"/>
</dbReference>
<dbReference type="Proteomes" id="UP001596160">
    <property type="component" value="Unassembled WGS sequence"/>
</dbReference>
<protein>
    <submittedName>
        <fullName evidence="2">Helix-turn-helix transcriptional regulator</fullName>
    </submittedName>
</protein>
<sequence length="85" mass="9276">MPYRSTPSGTSSGTEPKGPLSGTWYSTGELTRLLRVDPSTLRHRRTAHPRQGPPYVPVSGRAVLYSARDVETWLAERRATPGAAV</sequence>
<comment type="caution">
    <text evidence="2">The sequence shown here is derived from an EMBL/GenBank/DDBJ whole genome shotgun (WGS) entry which is preliminary data.</text>
</comment>
<dbReference type="EMBL" id="JBHSKP010000005">
    <property type="protein sequence ID" value="MFC5152070.1"/>
    <property type="molecule type" value="Genomic_DNA"/>
</dbReference>
<evidence type="ECO:0000313" key="2">
    <source>
        <dbReference type="EMBL" id="MFC5152070.1"/>
    </source>
</evidence>
<evidence type="ECO:0000313" key="3">
    <source>
        <dbReference type="Proteomes" id="UP001596160"/>
    </source>
</evidence>
<dbReference type="InterPro" id="IPR036388">
    <property type="entry name" value="WH-like_DNA-bd_sf"/>
</dbReference>
<organism evidence="2 3">
    <name type="scientific">Streptomyces amakusaensis</name>
    <dbReference type="NCBI Taxonomy" id="67271"/>
    <lineage>
        <taxon>Bacteria</taxon>
        <taxon>Bacillati</taxon>
        <taxon>Actinomycetota</taxon>
        <taxon>Actinomycetes</taxon>
        <taxon>Kitasatosporales</taxon>
        <taxon>Streptomycetaceae</taxon>
        <taxon>Streptomyces</taxon>
    </lineage>
</organism>
<feature type="region of interest" description="Disordered" evidence="1">
    <location>
        <begin position="1"/>
        <end position="25"/>
    </location>
</feature>
<dbReference type="SUPFAM" id="SSF46955">
    <property type="entry name" value="Putative DNA-binding domain"/>
    <property type="match status" value="1"/>
</dbReference>